<feature type="compositionally biased region" description="Polar residues" evidence="1">
    <location>
        <begin position="1"/>
        <end position="12"/>
    </location>
</feature>
<evidence type="ECO:0000256" key="1">
    <source>
        <dbReference type="SAM" id="MobiDB-lite"/>
    </source>
</evidence>
<dbReference type="eggNOG" id="arCOG12113">
    <property type="taxonomic scope" value="Archaea"/>
</dbReference>
<protein>
    <submittedName>
        <fullName evidence="2">Uncharacterized protein</fullName>
    </submittedName>
</protein>
<dbReference type="STRING" id="1238425.J07HQW2_02624"/>
<accession>U1N043</accession>
<organism evidence="2 3">
    <name type="scientific">Haloquadratum walsbyi J07HQW2</name>
    <dbReference type="NCBI Taxonomy" id="1238425"/>
    <lineage>
        <taxon>Archaea</taxon>
        <taxon>Methanobacteriati</taxon>
        <taxon>Methanobacteriota</taxon>
        <taxon>Stenosarchaea group</taxon>
        <taxon>Halobacteria</taxon>
        <taxon>Halobacteriales</taxon>
        <taxon>Haloferacaceae</taxon>
        <taxon>Haloquadratum</taxon>
    </lineage>
</organism>
<dbReference type="RefSeq" id="WP_021055622.1">
    <property type="nucleotide sequence ID" value="NZ_KE356561.1"/>
</dbReference>
<dbReference type="Proteomes" id="UP000030710">
    <property type="component" value="Unassembled WGS sequence"/>
</dbReference>
<dbReference type="EMBL" id="KE356561">
    <property type="protein sequence ID" value="ERG96154.1"/>
    <property type="molecule type" value="Genomic_DNA"/>
</dbReference>
<name>U1N043_9EURY</name>
<feature type="region of interest" description="Disordered" evidence="1">
    <location>
        <begin position="1"/>
        <end position="32"/>
    </location>
</feature>
<evidence type="ECO:0000313" key="3">
    <source>
        <dbReference type="Proteomes" id="UP000030710"/>
    </source>
</evidence>
<evidence type="ECO:0000313" key="2">
    <source>
        <dbReference type="EMBL" id="ERG96154.1"/>
    </source>
</evidence>
<dbReference type="HOGENOM" id="CLU_178212_0_0_2"/>
<reference evidence="2 3" key="1">
    <citation type="journal article" date="2013" name="PLoS ONE">
        <title>Assembly-driven community genomics of a hypersaline microbial ecosystem.</title>
        <authorList>
            <person name="Podell S."/>
            <person name="Ugalde J.A."/>
            <person name="Narasingarao P."/>
            <person name="Banfield J.F."/>
            <person name="Heidelberg K.B."/>
            <person name="Allen E.E."/>
        </authorList>
    </citation>
    <scope>NUCLEOTIDE SEQUENCE [LARGE SCALE GENOMIC DNA]</scope>
    <source>
        <strain evidence="3">J07HQW2</strain>
    </source>
</reference>
<dbReference type="AlphaFoldDB" id="U1N043"/>
<sequence length="86" mass="9568">MVSRETPSSGVKSKQDDVNLSEDSETGHKTYPDIHTISSDVVSDNTNINIDINFGPVMTIRSNDQFLWRDTGSADTDMIVTDTMWS</sequence>
<gene>
    <name evidence="2" type="ORF">J07HQW2_02624</name>
</gene>
<proteinExistence type="predicted"/>